<evidence type="ECO:0000256" key="1">
    <source>
        <dbReference type="SAM" id="Phobius"/>
    </source>
</evidence>
<feature type="transmembrane region" description="Helical" evidence="1">
    <location>
        <begin position="6"/>
        <end position="28"/>
    </location>
</feature>
<dbReference type="RefSeq" id="WP_369724362.1">
    <property type="nucleotide sequence ID" value="NZ_CP165734.1"/>
</dbReference>
<dbReference type="AlphaFoldDB" id="A0AB39XQN6"/>
<gene>
    <name evidence="2" type="ORF">AB8Z38_09000</name>
</gene>
<accession>A0AB39XQN6</accession>
<protein>
    <submittedName>
        <fullName evidence="2">Uncharacterized protein</fullName>
    </submittedName>
</protein>
<organism evidence="2">
    <name type="scientific">Bradyrhizobium sp. LLZ17</name>
    <dbReference type="NCBI Taxonomy" id="3239388"/>
    <lineage>
        <taxon>Bacteria</taxon>
        <taxon>Pseudomonadati</taxon>
        <taxon>Pseudomonadota</taxon>
        <taxon>Alphaproteobacteria</taxon>
        <taxon>Hyphomicrobiales</taxon>
        <taxon>Nitrobacteraceae</taxon>
        <taxon>Bradyrhizobium</taxon>
    </lineage>
</organism>
<keyword evidence="1" id="KW-1133">Transmembrane helix</keyword>
<evidence type="ECO:0000313" key="2">
    <source>
        <dbReference type="EMBL" id="XDV59501.1"/>
    </source>
</evidence>
<dbReference type="EMBL" id="CP165734">
    <property type="protein sequence ID" value="XDV59501.1"/>
    <property type="molecule type" value="Genomic_DNA"/>
</dbReference>
<name>A0AB39XQN6_9BRAD</name>
<reference evidence="2" key="1">
    <citation type="submission" date="2024-08" db="EMBL/GenBank/DDBJ databases">
        <authorList>
            <person name="Chaddad Z."/>
            <person name="Lamrabet M."/>
            <person name="Bouhnik O."/>
            <person name="Alami S."/>
            <person name="Wipf D."/>
            <person name="Courty P.E."/>
            <person name="Missbah El Idrissi M."/>
        </authorList>
    </citation>
    <scope>NUCLEOTIDE SEQUENCE</scope>
    <source>
        <strain evidence="2">LLZ17</strain>
    </source>
</reference>
<sequence>MLLVRAFAGLVFLFATISVVLFGSAGTLHVGRAWMTLAVFLDAPRRSPSGCGFTTRRCWNGA</sequence>
<keyword evidence="1" id="KW-0812">Transmembrane</keyword>
<proteinExistence type="predicted"/>
<keyword evidence="1" id="KW-0472">Membrane</keyword>